<evidence type="ECO:0000313" key="1">
    <source>
        <dbReference type="EMBL" id="MDQ0349483.1"/>
    </source>
</evidence>
<evidence type="ECO:0000313" key="2">
    <source>
        <dbReference type="Proteomes" id="UP001238467"/>
    </source>
</evidence>
<evidence type="ECO:0008006" key="3">
    <source>
        <dbReference type="Google" id="ProtNLM"/>
    </source>
</evidence>
<gene>
    <name evidence="1" type="ORF">J2S76_003931</name>
</gene>
<dbReference type="Gene3D" id="3.40.50.150">
    <property type="entry name" value="Vaccinia Virus protein VP39"/>
    <property type="match status" value="1"/>
</dbReference>
<sequence>MWRKYFGPDAIIYGIDIDPECIKYDGVAGAVRIGSQDDTAFLKSVVDEMGGVDIVLDDGSHRMSHLRVTLETLFGRLSDGGLYMIEDLHTAYWRDFGGGYRSRRNFFRYVGEVIADMHRWYHRHGVIHPAVSERCTGIHVHDSLVILEKGPVYPPVASQIGPEAPRRRA</sequence>
<name>A0ABU0DME7_9HYPH</name>
<organism evidence="1 2">
    <name type="scientific">Ancylobacter vacuolatus</name>
    <dbReference type="NCBI Taxonomy" id="223389"/>
    <lineage>
        <taxon>Bacteria</taxon>
        <taxon>Pseudomonadati</taxon>
        <taxon>Pseudomonadota</taxon>
        <taxon>Alphaproteobacteria</taxon>
        <taxon>Hyphomicrobiales</taxon>
        <taxon>Xanthobacteraceae</taxon>
        <taxon>Ancylobacter</taxon>
    </lineage>
</organism>
<accession>A0ABU0DME7</accession>
<protein>
    <recommendedName>
        <fullName evidence="3">Methyltransferase domain-containing protein</fullName>
    </recommendedName>
</protein>
<comment type="caution">
    <text evidence="1">The sequence shown here is derived from an EMBL/GenBank/DDBJ whole genome shotgun (WGS) entry which is preliminary data.</text>
</comment>
<reference evidence="1 2" key="1">
    <citation type="submission" date="2023-07" db="EMBL/GenBank/DDBJ databases">
        <title>Genomic Encyclopedia of Type Strains, Phase IV (KMG-IV): sequencing the most valuable type-strain genomes for metagenomic binning, comparative biology and taxonomic classification.</title>
        <authorList>
            <person name="Goeker M."/>
        </authorList>
    </citation>
    <scope>NUCLEOTIDE SEQUENCE [LARGE SCALE GENOMIC DNA]</scope>
    <source>
        <strain evidence="1 2">DSM 1277</strain>
    </source>
</reference>
<proteinExistence type="predicted"/>
<dbReference type="EMBL" id="JAUSUH010000011">
    <property type="protein sequence ID" value="MDQ0349483.1"/>
    <property type="molecule type" value="Genomic_DNA"/>
</dbReference>
<dbReference type="InterPro" id="IPR029063">
    <property type="entry name" value="SAM-dependent_MTases_sf"/>
</dbReference>
<dbReference type="Proteomes" id="UP001238467">
    <property type="component" value="Unassembled WGS sequence"/>
</dbReference>
<keyword evidence="2" id="KW-1185">Reference proteome</keyword>
<dbReference type="SUPFAM" id="SSF53335">
    <property type="entry name" value="S-adenosyl-L-methionine-dependent methyltransferases"/>
    <property type="match status" value="1"/>
</dbReference>